<dbReference type="RefSeq" id="WP_168083125.1">
    <property type="nucleotide sequence ID" value="NZ_JAAVJI010000003.1"/>
</dbReference>
<dbReference type="InterPro" id="IPR043504">
    <property type="entry name" value="Peptidase_S1_PA_chymotrypsin"/>
</dbReference>
<dbReference type="InterPro" id="IPR009003">
    <property type="entry name" value="Peptidase_S1_PA"/>
</dbReference>
<dbReference type="EMBL" id="JAAVJI010000003">
    <property type="protein sequence ID" value="NJP00729.1"/>
    <property type="molecule type" value="Genomic_DNA"/>
</dbReference>
<proteinExistence type="predicted"/>
<reference evidence="1 2" key="1">
    <citation type="submission" date="2020-03" db="EMBL/GenBank/DDBJ databases">
        <authorList>
            <person name="Wang L."/>
            <person name="He N."/>
            <person name="Li Y."/>
            <person name="Fang Y."/>
            <person name="Zhang F."/>
        </authorList>
    </citation>
    <scope>NUCLEOTIDE SEQUENCE [LARGE SCALE GENOMIC DNA]</scope>
    <source>
        <strain evidence="2">hsmgli-8</strain>
    </source>
</reference>
<dbReference type="Pfam" id="PF13365">
    <property type="entry name" value="Trypsin_2"/>
    <property type="match status" value="1"/>
</dbReference>
<evidence type="ECO:0000313" key="1">
    <source>
        <dbReference type="EMBL" id="NJP00729.1"/>
    </source>
</evidence>
<dbReference type="SUPFAM" id="SSF50494">
    <property type="entry name" value="Trypsin-like serine proteases"/>
    <property type="match status" value="1"/>
</dbReference>
<evidence type="ECO:0000313" key="2">
    <source>
        <dbReference type="Proteomes" id="UP000746535"/>
    </source>
</evidence>
<keyword evidence="2" id="KW-1185">Reference proteome</keyword>
<protein>
    <submittedName>
        <fullName evidence="1">Trypsin-like peptidase domain-containing protein</fullName>
    </submittedName>
</protein>
<dbReference type="Gene3D" id="2.40.10.10">
    <property type="entry name" value="Trypsin-like serine proteases"/>
    <property type="match status" value="2"/>
</dbReference>
<gene>
    <name evidence="1" type="ORF">HBH25_07620</name>
</gene>
<accession>A0ABX0YEA9</accession>
<comment type="caution">
    <text evidence="1">The sequence shown here is derived from an EMBL/GenBank/DDBJ whole genome shotgun (WGS) entry which is preliminary data.</text>
</comment>
<organism evidence="1 2">
    <name type="scientific">Pseudomonas quercus</name>
    <dbReference type="NCBI Taxonomy" id="2722792"/>
    <lineage>
        <taxon>Bacteria</taxon>
        <taxon>Pseudomonadati</taxon>
        <taxon>Pseudomonadota</taxon>
        <taxon>Gammaproteobacteria</taxon>
        <taxon>Pseudomonadales</taxon>
        <taxon>Pseudomonadaceae</taxon>
        <taxon>Pseudomonas</taxon>
    </lineage>
</organism>
<sequence>MPSTIQNQASYHATPANHLTSEIDNTTYSTLQNLKEARCATHKALQTTNQQYKHAEEEHKANTPWWRQLGAVRGSEKMSQLHHRQVELTKQLEGQDEKLANFQIGAMRHEFDNSLARVLGVSVKEVNLLTAEQKLEQIRKFSDQFPAQTLERFENFEIGFGLMVEQERDKQNSPMRAWLESGLCHLLPNALHLGQHLDSIPLDDWLKLPIPGAEASLVTGKRSISPSPRNCPIFEELHALSQSFESLQNKTEHFMANIGLEDYWPEQTEHPVAFNLLTGLPEFPKDFAIRIFNPKGERLSDYTPSPAAEQLNFINLTFHPDGKFSSAGQAACKDPLAHIVPGLPSYSDLGKGRDFSGAKSTKGQAVIIREKLKGAAEKSPVGIYKAMRNTHADSPHWSPNAGQLGSNSLNAKLMAEFPKVPESLIEHILANHALSEAQRNHYLYEGGSCPATLYTALRQVSADLEHIAQTARDQDYIRHPRTYDSQADARLRATAAQALKGIGLSLHILKPGEQPAPDKLGTSVTLYDYRKGSYSASPSERPYVKTDAKTDSFFTALRSVLSDTHLTQLGLAPDSDSLALRTRLADNLVPPLECAPPVRLHLPPDPPQDQFKWNKDWGRGYGNYEAQAEPLNNHDSQNSRYNAVGRLNNRCTAFLVDGPAEKPAQIITNAHCVDLKPGEVVENVKLNALVEFGAFQDKPPFIARTDQVKYGNYRNSDLAIIDLKESPSYLVANNVTPFILTSDVKYMTPIGHDLVISGYPGNSHSEDLQLSTCVRRETALRHYHGQVISHDCRKIIGGASGSPIIDRTTGQVIAVSSQGRIDGLGGLGVPTFQLNNCLGPNASEEQCMLLPASKVEVTGKLAFRKPKEPFQSRSIEAKIVSDHPYVLNKVVTNPNDCRHSDNYDLLIRTNQQEKLIEMKDPTQDNFLCTIPLSSPNTTLTPGKLHNTLITPVESLPVGPTEQPSIFVKPIGAGYYDLEVKSSGQLHAKQGKALKVDCADPKGYRPEAQGKIQMYAGRKDIVYCAKNVDPDGQESKPARVLMGYSFWSTINT</sequence>
<name>A0ABX0YEA9_9PSED</name>
<dbReference type="Proteomes" id="UP000746535">
    <property type="component" value="Unassembled WGS sequence"/>
</dbReference>